<dbReference type="InterPro" id="IPR015075">
    <property type="entry name" value="AtaL"/>
</dbReference>
<proteinExistence type="predicted"/>
<accession>A0A8H6ICQ0</accession>
<dbReference type="EMBL" id="JACGCI010000008">
    <property type="protein sequence ID" value="KAF6762074.1"/>
    <property type="molecule type" value="Genomic_DNA"/>
</dbReference>
<evidence type="ECO:0008006" key="3">
    <source>
        <dbReference type="Google" id="ProtNLM"/>
    </source>
</evidence>
<protein>
    <recommendedName>
        <fullName evidence="3">DUF1857 family protein</fullName>
    </recommendedName>
</protein>
<dbReference type="OrthoDB" id="2320332at2759"/>
<organism evidence="1 2">
    <name type="scientific">Ephemerocybe angulata</name>
    <dbReference type="NCBI Taxonomy" id="980116"/>
    <lineage>
        <taxon>Eukaryota</taxon>
        <taxon>Fungi</taxon>
        <taxon>Dikarya</taxon>
        <taxon>Basidiomycota</taxon>
        <taxon>Agaricomycotina</taxon>
        <taxon>Agaricomycetes</taxon>
        <taxon>Agaricomycetidae</taxon>
        <taxon>Agaricales</taxon>
        <taxon>Agaricineae</taxon>
        <taxon>Psathyrellaceae</taxon>
        <taxon>Ephemerocybe</taxon>
    </lineage>
</organism>
<keyword evidence="2" id="KW-1185">Reference proteome</keyword>
<gene>
    <name evidence="1" type="ORF">DFP72DRAFT_842136</name>
</gene>
<evidence type="ECO:0000313" key="1">
    <source>
        <dbReference type="EMBL" id="KAF6762074.1"/>
    </source>
</evidence>
<dbReference type="AlphaFoldDB" id="A0A8H6ICQ0"/>
<dbReference type="Gene3D" id="3.30.530.20">
    <property type="match status" value="1"/>
</dbReference>
<comment type="caution">
    <text evidence="1">The sequence shown here is derived from an EMBL/GenBank/DDBJ whole genome shotgun (WGS) entry which is preliminary data.</text>
</comment>
<dbReference type="InterPro" id="IPR023393">
    <property type="entry name" value="START-like_dom_sf"/>
</dbReference>
<dbReference type="SUPFAM" id="SSF55961">
    <property type="entry name" value="Bet v1-like"/>
    <property type="match status" value="1"/>
</dbReference>
<evidence type="ECO:0000313" key="2">
    <source>
        <dbReference type="Proteomes" id="UP000521943"/>
    </source>
</evidence>
<dbReference type="Pfam" id="PF08982">
    <property type="entry name" value="AtaL"/>
    <property type="match status" value="1"/>
</dbReference>
<dbReference type="Proteomes" id="UP000521943">
    <property type="component" value="Unassembled WGS sequence"/>
</dbReference>
<reference evidence="1 2" key="1">
    <citation type="submission" date="2020-07" db="EMBL/GenBank/DDBJ databases">
        <title>Comparative genomics of pyrophilous fungi reveals a link between fire events and developmental genes.</title>
        <authorList>
            <consortium name="DOE Joint Genome Institute"/>
            <person name="Steindorff A.S."/>
            <person name="Carver A."/>
            <person name="Calhoun S."/>
            <person name="Stillman K."/>
            <person name="Liu H."/>
            <person name="Lipzen A."/>
            <person name="Pangilinan J."/>
            <person name="Labutti K."/>
            <person name="Bruns T.D."/>
            <person name="Grigoriev I.V."/>
        </authorList>
    </citation>
    <scope>NUCLEOTIDE SEQUENCE [LARGE SCALE GENOMIC DNA]</scope>
    <source>
        <strain evidence="1 2">CBS 144469</strain>
    </source>
</reference>
<name>A0A8H6ICQ0_9AGAR</name>
<sequence>MSKPSIACSRKVNPEGVPKLSAAQVWKGLTIKARNPVPFIPIAKSSEIIEDLGNTFTRRVVLGDNPPITEVIVQHEGAIVYFESPETGHKVTNILSYDENNELILTYCFANGIPGQKLTDKVPAPEVLNQTAGKSVEKTLEVIRRMVADGTIKEE</sequence>